<name>A0ABW6JAM0_STRCE</name>
<sequence>MTDEETEAVRAAIEGELRLMDRAVRASRAGTTRLLDPEFVEVGASGRRYTYEVMVAELADHPGSAEGGSVYEPSDFRGVLLAPGVVHLTYETCFEGRRARRSSLWREREDGAGWRLYYHQGTPVPPEVI</sequence>
<evidence type="ECO:0000313" key="2">
    <source>
        <dbReference type="EMBL" id="MFE7962378.1"/>
    </source>
</evidence>
<feature type="domain" description="DUF4440" evidence="1">
    <location>
        <begin position="17"/>
        <end position="116"/>
    </location>
</feature>
<dbReference type="EMBL" id="JBHVBU010000008">
    <property type="protein sequence ID" value="MFE7962378.1"/>
    <property type="molecule type" value="Genomic_DNA"/>
</dbReference>
<protein>
    <submittedName>
        <fullName evidence="2">DUF4440 domain-containing protein</fullName>
    </submittedName>
</protein>
<evidence type="ECO:0000259" key="1">
    <source>
        <dbReference type="Pfam" id="PF14534"/>
    </source>
</evidence>
<dbReference type="Gene3D" id="3.10.450.50">
    <property type="match status" value="1"/>
</dbReference>
<dbReference type="Pfam" id="PF14534">
    <property type="entry name" value="DUF4440"/>
    <property type="match status" value="1"/>
</dbReference>
<dbReference type="InterPro" id="IPR032710">
    <property type="entry name" value="NTF2-like_dom_sf"/>
</dbReference>
<evidence type="ECO:0000313" key="3">
    <source>
        <dbReference type="Proteomes" id="UP001600650"/>
    </source>
</evidence>
<reference evidence="2 3" key="1">
    <citation type="submission" date="2024-09" db="EMBL/GenBank/DDBJ databases">
        <title>The Natural Products Discovery Center: Release of the First 8490 Sequenced Strains for Exploring Actinobacteria Biosynthetic Diversity.</title>
        <authorList>
            <person name="Kalkreuter E."/>
            <person name="Kautsar S.A."/>
            <person name="Yang D."/>
            <person name="Bader C.D."/>
            <person name="Teijaro C.N."/>
            <person name="Fluegel L."/>
            <person name="Davis C.M."/>
            <person name="Simpson J.R."/>
            <person name="Lauterbach L."/>
            <person name="Steele A.D."/>
            <person name="Gui C."/>
            <person name="Meng S."/>
            <person name="Li G."/>
            <person name="Viehrig K."/>
            <person name="Ye F."/>
            <person name="Su P."/>
            <person name="Kiefer A.F."/>
            <person name="Nichols A."/>
            <person name="Cepeda A.J."/>
            <person name="Yan W."/>
            <person name="Fan B."/>
            <person name="Jiang Y."/>
            <person name="Adhikari A."/>
            <person name="Zheng C.-J."/>
            <person name="Schuster L."/>
            <person name="Cowan T.M."/>
            <person name="Smanski M.J."/>
            <person name="Chevrette M.G."/>
            <person name="De Carvalho L.P.S."/>
            <person name="Shen B."/>
        </authorList>
    </citation>
    <scope>NUCLEOTIDE SEQUENCE [LARGE SCALE GENOMIC DNA]</scope>
    <source>
        <strain evidence="2 3">NPDC057399</strain>
    </source>
</reference>
<organism evidence="2 3">
    <name type="scientific">Streptomyces cellulosae</name>
    <dbReference type="NCBI Taxonomy" id="1968"/>
    <lineage>
        <taxon>Bacteria</taxon>
        <taxon>Bacillati</taxon>
        <taxon>Actinomycetota</taxon>
        <taxon>Actinomycetes</taxon>
        <taxon>Kitasatosporales</taxon>
        <taxon>Streptomycetaceae</taxon>
        <taxon>Streptomyces</taxon>
    </lineage>
</organism>
<accession>A0ABW6JAM0</accession>
<proteinExistence type="predicted"/>
<comment type="caution">
    <text evidence="2">The sequence shown here is derived from an EMBL/GenBank/DDBJ whole genome shotgun (WGS) entry which is preliminary data.</text>
</comment>
<keyword evidence="3" id="KW-1185">Reference proteome</keyword>
<dbReference type="InterPro" id="IPR027843">
    <property type="entry name" value="DUF4440"/>
</dbReference>
<dbReference type="Proteomes" id="UP001600650">
    <property type="component" value="Unassembled WGS sequence"/>
</dbReference>
<dbReference type="RefSeq" id="WP_381725234.1">
    <property type="nucleotide sequence ID" value="NZ_JBHVBU010000008.1"/>
</dbReference>
<dbReference type="SUPFAM" id="SSF54427">
    <property type="entry name" value="NTF2-like"/>
    <property type="match status" value="1"/>
</dbReference>
<gene>
    <name evidence="2" type="ORF">ACFU0X_04890</name>
</gene>